<gene>
    <name evidence="2" type="primary">LOC142163392</name>
</gene>
<dbReference type="RefSeq" id="XP_075076776.1">
    <property type="nucleotide sequence ID" value="XM_075220675.1"/>
</dbReference>
<proteinExistence type="predicted"/>
<evidence type="ECO:0000313" key="1">
    <source>
        <dbReference type="Proteomes" id="UP000790787"/>
    </source>
</evidence>
<reference evidence="1" key="1">
    <citation type="journal article" date="2014" name="Nat. Commun.">
        <title>The tobacco genome sequence and its comparison with those of tomato and potato.</title>
        <authorList>
            <person name="Sierro N."/>
            <person name="Battey J.N."/>
            <person name="Ouadi S."/>
            <person name="Bakaher N."/>
            <person name="Bovet L."/>
            <person name="Willig A."/>
            <person name="Goepfert S."/>
            <person name="Peitsch M.C."/>
            <person name="Ivanov N.V."/>
        </authorList>
    </citation>
    <scope>NUCLEOTIDE SEQUENCE [LARGE SCALE GENOMIC DNA]</scope>
</reference>
<organism evidence="1 2">
    <name type="scientific">Nicotiana tabacum</name>
    <name type="common">Common tobacco</name>
    <dbReference type="NCBI Taxonomy" id="4097"/>
    <lineage>
        <taxon>Eukaryota</taxon>
        <taxon>Viridiplantae</taxon>
        <taxon>Streptophyta</taxon>
        <taxon>Embryophyta</taxon>
        <taxon>Tracheophyta</taxon>
        <taxon>Spermatophyta</taxon>
        <taxon>Magnoliopsida</taxon>
        <taxon>eudicotyledons</taxon>
        <taxon>Gunneridae</taxon>
        <taxon>Pentapetalae</taxon>
        <taxon>asterids</taxon>
        <taxon>lamiids</taxon>
        <taxon>Solanales</taxon>
        <taxon>Solanaceae</taxon>
        <taxon>Nicotianoideae</taxon>
        <taxon>Nicotianeae</taxon>
        <taxon>Nicotiana</taxon>
    </lineage>
</organism>
<evidence type="ECO:0000313" key="2">
    <source>
        <dbReference type="RefSeq" id="XP_075076776.1"/>
    </source>
</evidence>
<keyword evidence="1" id="KW-1185">Reference proteome</keyword>
<name>A0AC58RVL3_TOBAC</name>
<dbReference type="Proteomes" id="UP000790787">
    <property type="component" value="Chromosome 8"/>
</dbReference>
<sequence length="513" mass="58348">MECESQRTMSNASANMDNTEMSALIANRAGNQQKMRKNYNLFHDFCNMKGHTKETCYKIVEYPNDHKFKKKYNTQDVWIIDSGASNHMTSKIELLNNLSPLSSSSSVHLPNGDLAKITHSGSANIFKDYKISDVLHVPNFKYSPLSVSKITKELQCRVGFFPDLCVFQDFYTGKVLGISSEANGLYILRSCLHKIQSFTPTVNTTSMQTSTQNKQSSINLGVWNQRLGHLPMEAIKRIDKIKQHFKKDCSQVTWLDCHVCPLARQTKLSFPVSTSRAHAPFHLLHADTKQFIVSRDVVLKEHVFPFKQMKLPYVPVFPALEPTDLPNTTGALYQDQVDEHDATHDTDAVQGSDAVSELQHDSSHLQVVDDVLPIAVRKPPRSTGPPKWMHDFVSTSCVYPMPNYLSYDSMSPSYAKYLSAQFSIVEPKHYHEASKDARWITAMQQEVTTLEENNTWDVVDLPAIKVPIWCTEANKEVERFKARLVAKGFSQKEGLDYKETFSLWPRWSLLDQS</sequence>
<reference evidence="2" key="2">
    <citation type="submission" date="2025-08" db="UniProtKB">
        <authorList>
            <consortium name="RefSeq"/>
        </authorList>
    </citation>
    <scope>IDENTIFICATION</scope>
    <source>
        <tissue evidence="2">Leaf</tissue>
    </source>
</reference>
<accession>A0AC58RVL3</accession>
<protein>
    <submittedName>
        <fullName evidence="2">Uncharacterized protein LOC142163392</fullName>
    </submittedName>
</protein>